<dbReference type="AlphaFoldDB" id="A0A9E6PSG9"/>
<dbReference type="GO" id="GO:0016491">
    <property type="term" value="F:oxidoreductase activity"/>
    <property type="evidence" value="ECO:0007669"/>
    <property type="project" value="UniProtKB-KW"/>
</dbReference>
<organism evidence="3 4">
    <name type="scientific">Pseudomonas xantholysinigenes</name>
    <dbReference type="NCBI Taxonomy" id="2745490"/>
    <lineage>
        <taxon>Bacteria</taxon>
        <taxon>Pseudomonadati</taxon>
        <taxon>Pseudomonadota</taxon>
        <taxon>Gammaproteobacteria</taxon>
        <taxon>Pseudomonadales</taxon>
        <taxon>Pseudomonadaceae</taxon>
        <taxon>Pseudomonas</taxon>
    </lineage>
</organism>
<proteinExistence type="predicted"/>
<protein>
    <submittedName>
        <fullName evidence="3">FAD-binding oxidoreductase</fullName>
    </submittedName>
</protein>
<keyword evidence="4" id="KW-1185">Reference proteome</keyword>
<dbReference type="PANTHER" id="PTHR13847">
    <property type="entry name" value="SARCOSINE DEHYDROGENASE-RELATED"/>
    <property type="match status" value="1"/>
</dbReference>
<dbReference type="Gene3D" id="3.50.50.60">
    <property type="entry name" value="FAD/NAD(P)-binding domain"/>
    <property type="match status" value="1"/>
</dbReference>
<evidence type="ECO:0000256" key="1">
    <source>
        <dbReference type="ARBA" id="ARBA00023002"/>
    </source>
</evidence>
<dbReference type="InterPro" id="IPR036188">
    <property type="entry name" value="FAD/NAD-bd_sf"/>
</dbReference>
<reference evidence="3 4" key="2">
    <citation type="journal article" date="2021" name="Microorganisms">
        <title>The Ever-Expanding Pseudomonas Genus: Description of 43 New Species and Partition of the Pseudomonas putida Group.</title>
        <authorList>
            <person name="Girard L."/>
            <person name="Lood C."/>
            <person name="Hofte M."/>
            <person name="Vandamme P."/>
            <person name="Rokni-Zadeh H."/>
            <person name="van Noort V."/>
            <person name="Lavigne R."/>
            <person name="De Mot R."/>
        </authorList>
    </citation>
    <scope>NUCLEOTIDE SEQUENCE [LARGE SCALE GENOMIC DNA]</scope>
    <source>
        <strain evidence="3 4">RW9S1A</strain>
    </source>
</reference>
<dbReference type="InterPro" id="IPR006076">
    <property type="entry name" value="FAD-dep_OxRdtase"/>
</dbReference>
<dbReference type="PANTHER" id="PTHR13847:SF289">
    <property type="entry name" value="GLYCINE OXIDASE"/>
    <property type="match status" value="1"/>
</dbReference>
<dbReference type="RefSeq" id="WP_186655079.1">
    <property type="nucleotide sequence ID" value="NZ_CP077095.1"/>
</dbReference>
<dbReference type="KEGG" id="pxn:HU772_013760"/>
<accession>A0A9E6PSG9</accession>
<dbReference type="SUPFAM" id="SSF51905">
    <property type="entry name" value="FAD/NAD(P)-binding domain"/>
    <property type="match status" value="1"/>
</dbReference>
<gene>
    <name evidence="3" type="ORF">HU772_013760</name>
</gene>
<evidence type="ECO:0000259" key="2">
    <source>
        <dbReference type="Pfam" id="PF01266"/>
    </source>
</evidence>
<evidence type="ECO:0000313" key="4">
    <source>
        <dbReference type="Proteomes" id="UP000633418"/>
    </source>
</evidence>
<dbReference type="Pfam" id="PF01266">
    <property type="entry name" value="DAO"/>
    <property type="match status" value="1"/>
</dbReference>
<dbReference type="GO" id="GO:0005737">
    <property type="term" value="C:cytoplasm"/>
    <property type="evidence" value="ECO:0007669"/>
    <property type="project" value="TreeGrafter"/>
</dbReference>
<feature type="domain" description="FAD dependent oxidoreductase" evidence="2">
    <location>
        <begin position="4"/>
        <end position="330"/>
    </location>
</feature>
<evidence type="ECO:0000313" key="3">
    <source>
        <dbReference type="EMBL" id="QXI36421.1"/>
    </source>
</evidence>
<sequence length="354" mass="37334">MATDLVVLGAGIVGASVVAEARRRLPGLSIVLLDDGRRVSASALSAGLVTPFCGEGLRRRRSLQAFAHYQALGLGWAGVSQLPFSYVHDPAQAPRPLLFEARSVASPLAEVLGRYRGQRTLGTLLQAGHALAVDVPGLVRACLALGATGPGRFERVEARVERVSREAAGWRLQAAGGTLQARHLIVAAGARGNALDGVVQGGSIKKIVAFDLQGPRPPDTAEGVIYLPGRKAFVMRNRQGDGWLLSITSEDWRNDAEGDLSVHSHETRQARRILDEELPGLDIHTLRPRAAFDSYCSDFEPQVVRLPQGPGACALVGASGSGVRFAPALACEALAAVGLIDSDSPSSPVNSREA</sequence>
<dbReference type="EMBL" id="CP077095">
    <property type="protein sequence ID" value="QXI36421.1"/>
    <property type="molecule type" value="Genomic_DNA"/>
</dbReference>
<name>A0A9E6PSG9_9PSED</name>
<reference evidence="3 4" key="1">
    <citation type="journal article" date="2020" name="Microorganisms">
        <title>Reliable Identification of Environmental Pseudomonas Isolates Using the rpoD Gene.</title>
        <authorList>
            <consortium name="The Broad Institute Genome Sequencing Platform"/>
            <person name="Girard L."/>
            <person name="Lood C."/>
            <person name="Rokni-Zadeh H."/>
            <person name="van Noort V."/>
            <person name="Lavigne R."/>
            <person name="De Mot R."/>
        </authorList>
    </citation>
    <scope>NUCLEOTIDE SEQUENCE [LARGE SCALE GENOMIC DNA]</scope>
    <source>
        <strain evidence="3 4">RW9S1A</strain>
    </source>
</reference>
<dbReference type="Gene3D" id="3.30.9.10">
    <property type="entry name" value="D-Amino Acid Oxidase, subunit A, domain 2"/>
    <property type="match status" value="1"/>
</dbReference>
<dbReference type="Proteomes" id="UP000633418">
    <property type="component" value="Chromosome"/>
</dbReference>
<keyword evidence="1" id="KW-0560">Oxidoreductase</keyword>